<dbReference type="InterPro" id="IPR001460">
    <property type="entry name" value="PCN-bd_Tpept"/>
</dbReference>
<dbReference type="InterPro" id="IPR050515">
    <property type="entry name" value="Beta-lactam/transpept"/>
</dbReference>
<protein>
    <submittedName>
        <fullName evidence="4">PbpA</fullName>
    </submittedName>
</protein>
<keyword evidence="2" id="KW-0472">Membrane</keyword>
<dbReference type="Gene3D" id="3.40.710.10">
    <property type="entry name" value="DD-peptidase/beta-lactamase superfamily"/>
    <property type="match status" value="1"/>
</dbReference>
<dbReference type="PANTHER" id="PTHR30627">
    <property type="entry name" value="PEPTIDOGLYCAN D,D-TRANSPEPTIDASE"/>
    <property type="match status" value="1"/>
</dbReference>
<dbReference type="AlphaFoldDB" id="A0A5Q4VE32"/>
<evidence type="ECO:0000313" key="4">
    <source>
        <dbReference type="EMBL" id="TYT75905.1"/>
    </source>
</evidence>
<dbReference type="RefSeq" id="WP_139446184.1">
    <property type="nucleotide sequence ID" value="NZ_VDMB01000002.1"/>
</dbReference>
<dbReference type="GO" id="GO:0005886">
    <property type="term" value="C:plasma membrane"/>
    <property type="evidence" value="ECO:0007669"/>
    <property type="project" value="TreeGrafter"/>
</dbReference>
<proteinExistence type="predicted"/>
<dbReference type="OrthoDB" id="9811238at2"/>
<dbReference type="Proteomes" id="UP000321899">
    <property type="component" value="Unassembled WGS sequence"/>
</dbReference>
<keyword evidence="5" id="KW-1185">Reference proteome</keyword>
<dbReference type="GO" id="GO:0071972">
    <property type="term" value="F:peptidoglycan L,D-transpeptidase activity"/>
    <property type="evidence" value="ECO:0007669"/>
    <property type="project" value="TreeGrafter"/>
</dbReference>
<sequence length="468" mass="52432">MHVYRPEPSWRKGQAERIQRKTGKSRTEKPRTGKFKKPARFRSRLLPYFVLFLLAGCLFFFFPFSSKKEEQQEEKAETAMEKPRTPDVLTDRLIHLALKEVPPESLVKDTIPFHIHGQPFTAISTLDDELQSRLLSYVLRAEIAGRGMPELLSIVVMEPYTGKIKGLAGTKAHVQGGDPSVAFTVHPAASIFKIVAAAAAMEKHGLKPDSPLFFNGEMYTLYKKQMSQQRHRYTNQISLKDAFARSINPVFGKLGYHDLQKPGLSLYAERFGFDGRPPEGTLPAPASEIVFSDTPYSWAEIASGFNRRTLISPIHGASIASAIIADGILPSPHIVEKIMDSDQSIRYQGSKDPGRQAIRKETAEAMQVLMERTVTSGTSSRIFRGHQRDRILGPLRIGGKTGSISNRSRDIRYDWFVGYGIHPDGRSIAVSVMVGHGAYIGRRAGEYTKDILSFWFDPRRLPAKTEES</sequence>
<dbReference type="SUPFAM" id="SSF56601">
    <property type="entry name" value="beta-lactamase/transpeptidase-like"/>
    <property type="match status" value="1"/>
</dbReference>
<keyword evidence="2" id="KW-1133">Transmembrane helix</keyword>
<gene>
    <name evidence="4" type="ORF">FIM25_03135</name>
</gene>
<evidence type="ECO:0000259" key="3">
    <source>
        <dbReference type="Pfam" id="PF00905"/>
    </source>
</evidence>
<comment type="caution">
    <text evidence="4">The sequence shown here is derived from an EMBL/GenBank/DDBJ whole genome shotgun (WGS) entry which is preliminary data.</text>
</comment>
<feature type="region of interest" description="Disordered" evidence="1">
    <location>
        <begin position="1"/>
        <end position="34"/>
    </location>
</feature>
<name>A0A5Q4VE32_9BACT</name>
<dbReference type="PANTHER" id="PTHR30627:SF2">
    <property type="entry name" value="PEPTIDOGLYCAN D,D-TRANSPEPTIDASE MRDA"/>
    <property type="match status" value="1"/>
</dbReference>
<feature type="transmembrane region" description="Helical" evidence="2">
    <location>
        <begin position="45"/>
        <end position="64"/>
    </location>
</feature>
<organism evidence="4 5">
    <name type="scientific">Desulfobotulus mexicanus</name>
    <dbReference type="NCBI Taxonomy" id="2586642"/>
    <lineage>
        <taxon>Bacteria</taxon>
        <taxon>Pseudomonadati</taxon>
        <taxon>Thermodesulfobacteriota</taxon>
        <taxon>Desulfobacteria</taxon>
        <taxon>Desulfobacterales</taxon>
        <taxon>Desulfobacteraceae</taxon>
        <taxon>Desulfobotulus</taxon>
    </lineage>
</organism>
<dbReference type="GO" id="GO:0008658">
    <property type="term" value="F:penicillin binding"/>
    <property type="evidence" value="ECO:0007669"/>
    <property type="project" value="InterPro"/>
</dbReference>
<keyword evidence="2" id="KW-0812">Transmembrane</keyword>
<feature type="domain" description="Penicillin-binding protein transpeptidase" evidence="3">
    <location>
        <begin position="153"/>
        <end position="452"/>
    </location>
</feature>
<dbReference type="EMBL" id="VDMB01000002">
    <property type="protein sequence ID" value="TYT75905.1"/>
    <property type="molecule type" value="Genomic_DNA"/>
</dbReference>
<evidence type="ECO:0000313" key="5">
    <source>
        <dbReference type="Proteomes" id="UP000321899"/>
    </source>
</evidence>
<dbReference type="GO" id="GO:0071555">
    <property type="term" value="P:cell wall organization"/>
    <property type="evidence" value="ECO:0007669"/>
    <property type="project" value="TreeGrafter"/>
</dbReference>
<dbReference type="InterPro" id="IPR012338">
    <property type="entry name" value="Beta-lactam/transpept-like"/>
</dbReference>
<dbReference type="Pfam" id="PF00905">
    <property type="entry name" value="Transpeptidase"/>
    <property type="match status" value="1"/>
</dbReference>
<accession>A0A5Q4VE32</accession>
<feature type="compositionally biased region" description="Basic and acidic residues" evidence="1">
    <location>
        <begin position="1"/>
        <end position="31"/>
    </location>
</feature>
<evidence type="ECO:0000256" key="1">
    <source>
        <dbReference type="SAM" id="MobiDB-lite"/>
    </source>
</evidence>
<reference evidence="4 5" key="1">
    <citation type="submission" date="2019-06" db="EMBL/GenBank/DDBJ databases">
        <title>Desulfobotulus mexicanus sp. nov., a novel sulfate-reducing bacterium isolated from the sediment of an alkaline crater lake in Mexico.</title>
        <authorList>
            <person name="Hirschler-Rea A."/>
        </authorList>
    </citation>
    <scope>NUCLEOTIDE SEQUENCE [LARGE SCALE GENOMIC DNA]</scope>
    <source>
        <strain evidence="4 5">PAR22N</strain>
    </source>
</reference>
<evidence type="ECO:0000256" key="2">
    <source>
        <dbReference type="SAM" id="Phobius"/>
    </source>
</evidence>